<feature type="chain" id="PRO_5004650970" evidence="1">
    <location>
        <begin position="20"/>
        <end position="133"/>
    </location>
</feature>
<gene>
    <name evidence="2" type="ORF">PCON_06422</name>
</gene>
<reference evidence="2 3" key="1">
    <citation type="journal article" date="2013" name="PLoS Genet.">
        <title>The genome and development-dependent transcriptomes of Pyronema confluens: a window into fungal evolution.</title>
        <authorList>
            <person name="Traeger S."/>
            <person name="Altegoer F."/>
            <person name="Freitag M."/>
            <person name="Gabaldon T."/>
            <person name="Kempken F."/>
            <person name="Kumar A."/>
            <person name="Marcet-Houben M."/>
            <person name="Poggeler S."/>
            <person name="Stajich J.E."/>
            <person name="Nowrousian M."/>
        </authorList>
    </citation>
    <scope>NUCLEOTIDE SEQUENCE [LARGE SCALE GENOMIC DNA]</scope>
    <source>
        <strain evidence="3">CBS 100304</strain>
        <tissue evidence="2">Vegetative mycelium</tissue>
    </source>
</reference>
<feature type="signal peptide" evidence="1">
    <location>
        <begin position="1"/>
        <end position="19"/>
    </location>
</feature>
<dbReference type="Proteomes" id="UP000018144">
    <property type="component" value="Unassembled WGS sequence"/>
</dbReference>
<name>U4KYT7_PYROM</name>
<proteinExistence type="predicted"/>
<protein>
    <submittedName>
        <fullName evidence="2">Uncharacterized protein</fullName>
    </submittedName>
</protein>
<keyword evidence="3" id="KW-1185">Reference proteome</keyword>
<keyword evidence="1" id="KW-0732">Signal</keyword>
<organism evidence="2 3">
    <name type="scientific">Pyronema omphalodes (strain CBS 100304)</name>
    <name type="common">Pyronema confluens</name>
    <dbReference type="NCBI Taxonomy" id="1076935"/>
    <lineage>
        <taxon>Eukaryota</taxon>
        <taxon>Fungi</taxon>
        <taxon>Dikarya</taxon>
        <taxon>Ascomycota</taxon>
        <taxon>Pezizomycotina</taxon>
        <taxon>Pezizomycetes</taxon>
        <taxon>Pezizales</taxon>
        <taxon>Pyronemataceae</taxon>
        <taxon>Pyronema</taxon>
    </lineage>
</organism>
<dbReference type="EMBL" id="HF935318">
    <property type="protein sequence ID" value="CCX06835.1"/>
    <property type="molecule type" value="Genomic_DNA"/>
</dbReference>
<sequence length="133" mass="14389">MQFLPLILTFLPAVAPGAAVVHPRPANRQDLAAENNSFIYARLCPLRNLGGDCQEFITDGDGSCDSIVGTTMDNKAVSVEVGGEACCTFYDDPDCKSSSLFTLTDGRIDLLNNEYKNRISSFQCRFGTGCPLL</sequence>
<dbReference type="Gene3D" id="2.60.20.10">
    <property type="entry name" value="Crystallins"/>
    <property type="match status" value="1"/>
</dbReference>
<evidence type="ECO:0000313" key="2">
    <source>
        <dbReference type="EMBL" id="CCX06835.1"/>
    </source>
</evidence>
<evidence type="ECO:0000313" key="3">
    <source>
        <dbReference type="Proteomes" id="UP000018144"/>
    </source>
</evidence>
<accession>U4KYT7</accession>
<evidence type="ECO:0000256" key="1">
    <source>
        <dbReference type="SAM" id="SignalP"/>
    </source>
</evidence>
<dbReference type="AlphaFoldDB" id="U4KYT7"/>